<dbReference type="AlphaFoldDB" id="A0A7I4Z4G9"/>
<feature type="compositionally biased region" description="Low complexity" evidence="1">
    <location>
        <begin position="105"/>
        <end position="116"/>
    </location>
</feature>
<dbReference type="Proteomes" id="UP000025227">
    <property type="component" value="Unplaced"/>
</dbReference>
<dbReference type="OrthoDB" id="309640at2759"/>
<feature type="compositionally biased region" description="Low complexity" evidence="1">
    <location>
        <begin position="216"/>
        <end position="228"/>
    </location>
</feature>
<sequence>MEHNKKNLFSGLPSSSFPSAFAGLQNAGTNAFMSTLQQLSGLSAPLLPGSALNSAQWASSQSPNQTWIDTAKVAAILPMYQVFTGVKGLEISQSELIGQQNDIRASTASSTSTSSSIFPNVSVKRTRTKSPNTRRSPLFVEESSPTEALTSKDSSSHHCISTSQSIDVGVLSQPFCQVQAYDLTVRRTSTANSPCGRSSHHFNQRSPSKSSSAPMHIESQPSISQSSTHSIIEDSWTGIIDLGDLDIFTGASTKESDPEIPNVFDLGGNLLTHSAVDSPQKSISFTATSVCQAAVIHTEITSADQEFDQIFSSLESNATSSNAFSFFHGEGNNPNLSPVQFTPPDSPSSGAAEPNIIEMFTEHSTSSVHLGSSPIPLQLDAPVLGICKKRNVFSKPIAAPSPSSFKKEPLVTRPVQKCNKIPIYKQRRGDVALTYQNSVEVKRDLDDAYCFEDEEEGHSFGSIDTKEKNAVEVREKWTKVAAHHSEAAHRNVCLSGARFALLPEHQHELWEYAKKKRFSGENKAMILSSAFPPSTPTELRNSAGTKPEIPTVAESIRRRRVERLTSTFVKMEQSNENDCATEFRAECRVEDVKTELESLPRLPKIIIKLPRRSIDKCCDSKKRKKRRKKESDCDWERSGCSKRRKGIRREKGCSGYKLRIVERSHEKEHESTAFEKDRIDVRMLSKKRRLMMQWQEGQEFQNRENGERKMNVPSCFVQSASDFNTETVKARLSKFSQADGHLPKGTFVVCKADLFRDDCALWRVDNQNMIQKYPPRIDPATRDISYRNSSTYSGWCDQVAFGYYRIAIKHLKQTRSEAIIQPEIPITDLFPAMSFEYKDASGFVRGEDESTIDFEDHITMLRDPLRLSLYTFIHAMINHALTLDFFQQMKSKNDWNFLRAATEVERINTDSMKKLRGLVKFSEKLEDAIQCYTQLCITESDYHSFQCQCCALRPVERIIQLYALDSYDSETLETMERPLSDCSPLPAVEFLVCQSCSNLSQLYHSCFHMKYHLLKKCEDKLEILGSQHPEFSPEKTVEAVRNCRVWLNRILADYLNIWKNIQNLEL</sequence>
<dbReference type="OMA" id="KLHHMRY"/>
<dbReference type="WBParaSite" id="HCON_00174610-00001">
    <property type="protein sequence ID" value="HCON_00174610-00001"/>
    <property type="gene ID" value="HCON_00174610"/>
</dbReference>
<name>A0A7I4Z4G9_HAECO</name>
<reference evidence="3" key="1">
    <citation type="submission" date="2020-12" db="UniProtKB">
        <authorList>
            <consortium name="WormBaseParasite"/>
        </authorList>
    </citation>
    <scope>IDENTIFICATION</scope>
    <source>
        <strain evidence="3">MHco3</strain>
    </source>
</reference>
<evidence type="ECO:0000256" key="1">
    <source>
        <dbReference type="SAM" id="MobiDB-lite"/>
    </source>
</evidence>
<protein>
    <submittedName>
        <fullName evidence="3">DUF4211 domain-containing protein</fullName>
    </submittedName>
</protein>
<feature type="region of interest" description="Disordered" evidence="1">
    <location>
        <begin position="105"/>
        <end position="157"/>
    </location>
</feature>
<dbReference type="PANTHER" id="PTHR14689:SF0">
    <property type="entry name" value="COILED-COIL DOMAIN-CONTAINING PROTEIN 82"/>
    <property type="match status" value="1"/>
</dbReference>
<evidence type="ECO:0000313" key="2">
    <source>
        <dbReference type="Proteomes" id="UP000025227"/>
    </source>
</evidence>
<dbReference type="PANTHER" id="PTHR14689">
    <property type="entry name" value="PHORBOL-ESTER_DAG-TYPE DOMAIN-CONTAINING PROTEIN"/>
    <property type="match status" value="1"/>
</dbReference>
<keyword evidence="2" id="KW-1185">Reference proteome</keyword>
<dbReference type="GO" id="GO:0005634">
    <property type="term" value="C:nucleus"/>
    <property type="evidence" value="ECO:0007669"/>
    <property type="project" value="TreeGrafter"/>
</dbReference>
<evidence type="ECO:0000313" key="3">
    <source>
        <dbReference type="WBParaSite" id="HCON_00174610-00001"/>
    </source>
</evidence>
<organism evidence="2 3">
    <name type="scientific">Haemonchus contortus</name>
    <name type="common">Barber pole worm</name>
    <dbReference type="NCBI Taxonomy" id="6289"/>
    <lineage>
        <taxon>Eukaryota</taxon>
        <taxon>Metazoa</taxon>
        <taxon>Ecdysozoa</taxon>
        <taxon>Nematoda</taxon>
        <taxon>Chromadorea</taxon>
        <taxon>Rhabditida</taxon>
        <taxon>Rhabditina</taxon>
        <taxon>Rhabditomorpha</taxon>
        <taxon>Strongyloidea</taxon>
        <taxon>Trichostrongylidae</taxon>
        <taxon>Haemonchus</taxon>
    </lineage>
</organism>
<feature type="region of interest" description="Disordered" evidence="1">
    <location>
        <begin position="189"/>
        <end position="228"/>
    </location>
</feature>
<feature type="compositionally biased region" description="Polar residues" evidence="1">
    <location>
        <begin position="204"/>
        <end position="213"/>
    </location>
</feature>
<proteinExistence type="predicted"/>
<accession>A0A7I4Z4G9</accession>